<dbReference type="AlphaFoldDB" id="A0A9Q0N652"/>
<accession>A0A9Q0N652</accession>
<sequence length="207" mass="22919">MDRILFALLIFCGANAVVYSSRISNTVPYVIGGSHIKIPVIQIEEKAEIKCLVRFPDDRDYIKLDPAVPRDRRSVICRLPSHVDSGSVDIDVEVTAENKSTKNVIHSGTYFINPGPTAEIDFFDPRASIMMQVSLYVSESKEPVFTESEVVILAGANKGTAKISITNANKNIISNLFRPYYYVLRPVGTQSSVFLSSGLFRPSNSEL</sequence>
<gene>
    <name evidence="2" type="ORF">Bhyg_09255</name>
</gene>
<dbReference type="OrthoDB" id="10571802at2759"/>
<keyword evidence="3" id="KW-1185">Reference proteome</keyword>
<evidence type="ECO:0000313" key="3">
    <source>
        <dbReference type="Proteomes" id="UP001151699"/>
    </source>
</evidence>
<reference evidence="2" key="1">
    <citation type="submission" date="2022-07" db="EMBL/GenBank/DDBJ databases">
        <authorList>
            <person name="Trinca V."/>
            <person name="Uliana J.V.C."/>
            <person name="Torres T.T."/>
            <person name="Ward R.J."/>
            <person name="Monesi N."/>
        </authorList>
    </citation>
    <scope>NUCLEOTIDE SEQUENCE</scope>
    <source>
        <strain evidence="2">HSMRA1968</strain>
        <tissue evidence="2">Whole embryos</tissue>
    </source>
</reference>
<proteinExistence type="predicted"/>
<feature type="signal peptide" evidence="1">
    <location>
        <begin position="1"/>
        <end position="20"/>
    </location>
</feature>
<name>A0A9Q0N652_9DIPT</name>
<organism evidence="2 3">
    <name type="scientific">Pseudolycoriella hygida</name>
    <dbReference type="NCBI Taxonomy" id="35572"/>
    <lineage>
        <taxon>Eukaryota</taxon>
        <taxon>Metazoa</taxon>
        <taxon>Ecdysozoa</taxon>
        <taxon>Arthropoda</taxon>
        <taxon>Hexapoda</taxon>
        <taxon>Insecta</taxon>
        <taxon>Pterygota</taxon>
        <taxon>Neoptera</taxon>
        <taxon>Endopterygota</taxon>
        <taxon>Diptera</taxon>
        <taxon>Nematocera</taxon>
        <taxon>Sciaroidea</taxon>
        <taxon>Sciaridae</taxon>
        <taxon>Pseudolycoriella</taxon>
    </lineage>
</organism>
<keyword evidence="1" id="KW-0732">Signal</keyword>
<dbReference type="Proteomes" id="UP001151699">
    <property type="component" value="Chromosome B"/>
</dbReference>
<evidence type="ECO:0000313" key="2">
    <source>
        <dbReference type="EMBL" id="KAJ6644288.1"/>
    </source>
</evidence>
<protein>
    <submittedName>
        <fullName evidence="2">Uncharacterized protein</fullName>
    </submittedName>
</protein>
<feature type="non-terminal residue" evidence="2">
    <location>
        <position position="1"/>
    </location>
</feature>
<dbReference type="EMBL" id="WJQU01000002">
    <property type="protein sequence ID" value="KAJ6644288.1"/>
    <property type="molecule type" value="Genomic_DNA"/>
</dbReference>
<feature type="chain" id="PRO_5040496357" evidence="1">
    <location>
        <begin position="21"/>
        <end position="207"/>
    </location>
</feature>
<evidence type="ECO:0000256" key="1">
    <source>
        <dbReference type="SAM" id="SignalP"/>
    </source>
</evidence>
<comment type="caution">
    <text evidence="2">The sequence shown here is derived from an EMBL/GenBank/DDBJ whole genome shotgun (WGS) entry which is preliminary data.</text>
</comment>